<dbReference type="NCBIfam" id="TIGR00715">
    <property type="entry name" value="precor6x_red"/>
    <property type="match status" value="1"/>
</dbReference>
<dbReference type="AlphaFoldDB" id="A0A562J994"/>
<evidence type="ECO:0000256" key="1">
    <source>
        <dbReference type="ARBA" id="ARBA00004953"/>
    </source>
</evidence>
<comment type="pathway">
    <text evidence="1">Cofactor biosynthesis; adenosylcobalamin biosynthesis.</text>
</comment>
<dbReference type="InterPro" id="IPR003723">
    <property type="entry name" value="Precorrin-6x_reduct"/>
</dbReference>
<dbReference type="Proteomes" id="UP000315343">
    <property type="component" value="Unassembled WGS sequence"/>
</dbReference>
<comment type="caution">
    <text evidence="4">The sequence shown here is derived from an EMBL/GenBank/DDBJ whole genome shotgun (WGS) entry which is preliminary data.</text>
</comment>
<evidence type="ECO:0000256" key="2">
    <source>
        <dbReference type="ARBA" id="ARBA00022573"/>
    </source>
</evidence>
<dbReference type="Pfam" id="PF02571">
    <property type="entry name" value="CbiJ"/>
    <property type="match status" value="1"/>
</dbReference>
<dbReference type="GO" id="GO:0009236">
    <property type="term" value="P:cobalamin biosynthetic process"/>
    <property type="evidence" value="ECO:0007669"/>
    <property type="project" value="UniProtKB-UniPathway"/>
</dbReference>
<dbReference type="PANTHER" id="PTHR36925:SF1">
    <property type="entry name" value="COBALT-PRECORRIN-6A REDUCTASE"/>
    <property type="match status" value="1"/>
</dbReference>
<dbReference type="OrthoDB" id="9780707at2"/>
<dbReference type="PROSITE" id="PS51014">
    <property type="entry name" value="COBK_CBIJ"/>
    <property type="match status" value="1"/>
</dbReference>
<dbReference type="GO" id="GO:0016994">
    <property type="term" value="F:precorrin-6A reductase activity"/>
    <property type="evidence" value="ECO:0007669"/>
    <property type="project" value="InterPro"/>
</dbReference>
<keyword evidence="4" id="KW-0489">Methyltransferase</keyword>
<dbReference type="PANTHER" id="PTHR36925">
    <property type="entry name" value="COBALT-PRECORRIN-6A REDUCTASE"/>
    <property type="match status" value="1"/>
</dbReference>
<evidence type="ECO:0000313" key="4">
    <source>
        <dbReference type="EMBL" id="TWH79736.1"/>
    </source>
</evidence>
<evidence type="ECO:0000313" key="5">
    <source>
        <dbReference type="Proteomes" id="UP000315343"/>
    </source>
</evidence>
<keyword evidence="3" id="KW-0560">Oxidoreductase</keyword>
<dbReference type="EMBL" id="VLKH01000005">
    <property type="protein sequence ID" value="TWH79736.1"/>
    <property type="molecule type" value="Genomic_DNA"/>
</dbReference>
<dbReference type="GO" id="GO:0032259">
    <property type="term" value="P:methylation"/>
    <property type="evidence" value="ECO:0007669"/>
    <property type="project" value="UniProtKB-KW"/>
</dbReference>
<dbReference type="UniPathway" id="UPA00148"/>
<protein>
    <submittedName>
        <fullName evidence="4">Precorrin-6Y C5,15-methyltransferase (Decarboxylating)/precorrin-6A/cobalt-precorrin-6A reductase</fullName>
    </submittedName>
</protein>
<dbReference type="RefSeq" id="WP_145082980.1">
    <property type="nucleotide sequence ID" value="NZ_DAMBUX010000001.1"/>
</dbReference>
<dbReference type="GO" id="GO:0008168">
    <property type="term" value="F:methyltransferase activity"/>
    <property type="evidence" value="ECO:0007669"/>
    <property type="project" value="UniProtKB-KW"/>
</dbReference>
<gene>
    <name evidence="4" type="ORF">LY60_02054</name>
</gene>
<keyword evidence="2" id="KW-0169">Cobalamin biosynthesis</keyword>
<proteinExistence type="predicted"/>
<evidence type="ECO:0000256" key="3">
    <source>
        <dbReference type="ARBA" id="ARBA00023002"/>
    </source>
</evidence>
<accession>A0A562J994</accession>
<reference evidence="4 5" key="1">
    <citation type="submission" date="2019-07" db="EMBL/GenBank/DDBJ databases">
        <title>Genomic Encyclopedia of Type Strains, Phase I: the one thousand microbial genomes (KMG-I) project.</title>
        <authorList>
            <person name="Kyrpides N."/>
        </authorList>
    </citation>
    <scope>NUCLEOTIDE SEQUENCE [LARGE SCALE GENOMIC DNA]</scope>
    <source>
        <strain evidence="4 5">DSM 13558</strain>
    </source>
</reference>
<keyword evidence="4" id="KW-0808">Transferase</keyword>
<keyword evidence="5" id="KW-1185">Reference proteome</keyword>
<sequence>MNICIFGGTTEGRKLAEFLSENNIKADLFIATEYGQQFLKNISNISVYQKRIDEKEMINLFLEKKYDCVVDATHPFARLVSHNIVKATLVSGTRYVRVIRNSMENKDCIYFQSFSECIDYLKNKEGNILLATGSKDLDKFTAVENYSERIYVRILPMESSLKRCIELGYENKNIICMQGPFSTELNAAMIKSTNSKFLVTKESSDSGGFDEKVQSCVNTGAKCLVIRKQYEDGLTLDEIMNFFKKTIMEQAG</sequence>
<organism evidence="4 5">
    <name type="scientific">Sedimentibacter saalensis</name>
    <dbReference type="NCBI Taxonomy" id="130788"/>
    <lineage>
        <taxon>Bacteria</taxon>
        <taxon>Bacillati</taxon>
        <taxon>Bacillota</taxon>
        <taxon>Tissierellia</taxon>
        <taxon>Sedimentibacter</taxon>
    </lineage>
</organism>
<name>A0A562J994_9FIRM</name>